<gene>
    <name evidence="8" type="ORF">PR001_g7631</name>
    <name evidence="7" type="ORF">PR002_g7764</name>
    <name evidence="9" type="ORF">PR003_g8232</name>
</gene>
<keyword evidence="11" id="KW-1185">Reference proteome</keyword>
<dbReference type="PANTHER" id="PTHR13386">
    <property type="entry name" value="HISTONE PARYLATION FACTOR 1"/>
    <property type="match status" value="1"/>
</dbReference>
<proteinExistence type="inferred from homology"/>
<evidence type="ECO:0000313" key="12">
    <source>
        <dbReference type="Proteomes" id="UP000435112"/>
    </source>
</evidence>
<dbReference type="EMBL" id="QXFT01000405">
    <property type="protein sequence ID" value="KAE9344873.1"/>
    <property type="molecule type" value="Genomic_DNA"/>
</dbReference>
<evidence type="ECO:0000256" key="3">
    <source>
        <dbReference type="ARBA" id="ARBA00010803"/>
    </source>
</evidence>
<evidence type="ECO:0000313" key="8">
    <source>
        <dbReference type="EMBL" id="KAE9039159.1"/>
    </source>
</evidence>
<dbReference type="Proteomes" id="UP000434957">
    <property type="component" value="Unassembled WGS sequence"/>
</dbReference>
<evidence type="ECO:0000313" key="9">
    <source>
        <dbReference type="EMBL" id="KAE9344873.1"/>
    </source>
</evidence>
<comment type="subcellular location">
    <subcellularLocation>
        <location evidence="2">Chromosome</location>
    </subcellularLocation>
    <subcellularLocation>
        <location evidence="1">Nucleus</location>
    </subcellularLocation>
</comment>
<dbReference type="GO" id="GO:0006974">
    <property type="term" value="P:DNA damage response"/>
    <property type="evidence" value="ECO:0007669"/>
    <property type="project" value="InterPro"/>
</dbReference>
<comment type="similarity">
    <text evidence="3">Belongs to the HPF1 family.</text>
</comment>
<accession>A0A6A3NB37</accession>
<dbReference type="Pfam" id="PF10228">
    <property type="entry name" value="HPF1"/>
    <property type="match status" value="1"/>
</dbReference>
<feature type="region of interest" description="Disordered" evidence="6">
    <location>
        <begin position="1"/>
        <end position="39"/>
    </location>
</feature>
<evidence type="ECO:0000313" key="7">
    <source>
        <dbReference type="EMBL" id="KAE9035113.1"/>
    </source>
</evidence>
<evidence type="ECO:0000256" key="6">
    <source>
        <dbReference type="SAM" id="MobiDB-lite"/>
    </source>
</evidence>
<keyword evidence="5" id="KW-0539">Nucleus</keyword>
<dbReference type="EMBL" id="QXFU01000378">
    <property type="protein sequence ID" value="KAE9035113.1"/>
    <property type="molecule type" value="Genomic_DNA"/>
</dbReference>
<evidence type="ECO:0000313" key="10">
    <source>
        <dbReference type="Proteomes" id="UP000429607"/>
    </source>
</evidence>
<organism evidence="8 10">
    <name type="scientific">Phytophthora rubi</name>
    <dbReference type="NCBI Taxonomy" id="129364"/>
    <lineage>
        <taxon>Eukaryota</taxon>
        <taxon>Sar</taxon>
        <taxon>Stramenopiles</taxon>
        <taxon>Oomycota</taxon>
        <taxon>Peronosporomycetes</taxon>
        <taxon>Peronosporales</taxon>
        <taxon>Peronosporaceae</taxon>
        <taxon>Phytophthora</taxon>
    </lineage>
</organism>
<dbReference type="EMBL" id="QXFV01000386">
    <property type="protein sequence ID" value="KAE9039159.1"/>
    <property type="molecule type" value="Genomic_DNA"/>
</dbReference>
<evidence type="ECO:0000256" key="2">
    <source>
        <dbReference type="ARBA" id="ARBA00004286"/>
    </source>
</evidence>
<dbReference type="PANTHER" id="PTHR13386:SF1">
    <property type="entry name" value="HISTONE PARYLATION FACTOR 1"/>
    <property type="match status" value="1"/>
</dbReference>
<protein>
    <submittedName>
        <fullName evidence="8">Uncharacterized protein</fullName>
    </submittedName>
</protein>
<comment type="caution">
    <text evidence="8">The sequence shown here is derived from an EMBL/GenBank/DDBJ whole genome shotgun (WGS) entry which is preliminary data.</text>
</comment>
<dbReference type="AlphaFoldDB" id="A0A6A3NB37"/>
<evidence type="ECO:0000256" key="1">
    <source>
        <dbReference type="ARBA" id="ARBA00004123"/>
    </source>
</evidence>
<dbReference type="GO" id="GO:0005694">
    <property type="term" value="C:chromosome"/>
    <property type="evidence" value="ECO:0007669"/>
    <property type="project" value="UniProtKB-SubCell"/>
</dbReference>
<dbReference type="GO" id="GO:0005634">
    <property type="term" value="C:nucleus"/>
    <property type="evidence" value="ECO:0007669"/>
    <property type="project" value="UniProtKB-SubCell"/>
</dbReference>
<evidence type="ECO:0000256" key="5">
    <source>
        <dbReference type="ARBA" id="ARBA00023242"/>
    </source>
</evidence>
<feature type="region of interest" description="Disordered" evidence="6">
    <location>
        <begin position="353"/>
        <end position="379"/>
    </location>
</feature>
<reference evidence="10 12" key="1">
    <citation type="submission" date="2018-09" db="EMBL/GenBank/DDBJ databases">
        <title>Genomic investigation of the strawberry pathogen Phytophthora fragariae indicates pathogenicity is determined by transcriptional variation in three key races.</title>
        <authorList>
            <person name="Adams T.M."/>
            <person name="Armitage A.D."/>
            <person name="Sobczyk M.K."/>
            <person name="Bates H.J."/>
            <person name="Dunwell J.M."/>
            <person name="Nellist C.F."/>
            <person name="Harrison R.J."/>
        </authorList>
    </citation>
    <scope>NUCLEOTIDE SEQUENCE [LARGE SCALE GENOMIC DNA]</scope>
    <source>
        <strain evidence="8 10">SCRP249</strain>
        <strain evidence="7 12">SCRP324</strain>
        <strain evidence="9 11">SCRP333</strain>
    </source>
</reference>
<dbReference type="InterPro" id="IPR019361">
    <property type="entry name" value="HPF1"/>
</dbReference>
<sequence length="379" mass="41631">MRRSSRRLRGEGAADGPDTAAKRQKSDESGEPPAVETTTTDQHLAWDAFLQSKCFLKVPGDFYDVFELAAELQPDSPCEAFVDTLEIRLCGPFDLLAAADKKGFTLDKPLHLHGRFFFDPPEVASVMVDTGSDVGRHWGYFRDSPDQVPGYVVCAEDSRECKFDIVGGSLFQVLESALEKRRSSLGADKAADLLKKIEAHRGEKARSRAQSASALRAKRTKESVAASLHQLFIVVPVDTKTNTGYRELPTTGKDLADLLDQLKQEADKKSPARKRLSELITRATIASDECDFGTGLLLGLDVFTAGSSLEKEALQLLRVGYMLLRRTNLYKIASGHCKHRSRDDPNASIQSIVASSSEASDKQMKATTVELPPSLLSRK</sequence>
<dbReference type="GO" id="GO:0072572">
    <property type="term" value="F:poly-ADP-D-ribose binding"/>
    <property type="evidence" value="ECO:0007669"/>
    <property type="project" value="TreeGrafter"/>
</dbReference>
<dbReference type="Proteomes" id="UP000429607">
    <property type="component" value="Unassembled WGS sequence"/>
</dbReference>
<evidence type="ECO:0000313" key="11">
    <source>
        <dbReference type="Proteomes" id="UP000434957"/>
    </source>
</evidence>
<dbReference type="OrthoDB" id="416496at2759"/>
<name>A0A6A3NB37_9STRA</name>
<keyword evidence="4" id="KW-0158">Chromosome</keyword>
<dbReference type="GO" id="GO:0042393">
    <property type="term" value="F:histone binding"/>
    <property type="evidence" value="ECO:0007669"/>
    <property type="project" value="InterPro"/>
</dbReference>
<evidence type="ECO:0000256" key="4">
    <source>
        <dbReference type="ARBA" id="ARBA00022454"/>
    </source>
</evidence>
<dbReference type="Proteomes" id="UP000435112">
    <property type="component" value="Unassembled WGS sequence"/>
</dbReference>